<evidence type="ECO:0000313" key="4">
    <source>
        <dbReference type="Proteomes" id="UP001280581"/>
    </source>
</evidence>
<evidence type="ECO:0000256" key="1">
    <source>
        <dbReference type="SAM" id="MobiDB-lite"/>
    </source>
</evidence>
<dbReference type="Proteomes" id="UP001280581">
    <property type="component" value="Unassembled WGS sequence"/>
</dbReference>
<proteinExistence type="predicted"/>
<keyword evidence="4" id="KW-1185">Reference proteome</keyword>
<dbReference type="AlphaFoldDB" id="A0AAN6RE28"/>
<accession>A0AAN6RE28</accession>
<evidence type="ECO:0000256" key="2">
    <source>
        <dbReference type="SAM" id="Phobius"/>
    </source>
</evidence>
<dbReference type="PANTHER" id="PTHR16861">
    <property type="entry name" value="GLYCOPROTEIN 38"/>
    <property type="match status" value="1"/>
</dbReference>
<organism evidence="3 4">
    <name type="scientific">Pseudopithomyces chartarum</name>
    <dbReference type="NCBI Taxonomy" id="1892770"/>
    <lineage>
        <taxon>Eukaryota</taxon>
        <taxon>Fungi</taxon>
        <taxon>Dikarya</taxon>
        <taxon>Ascomycota</taxon>
        <taxon>Pezizomycotina</taxon>
        <taxon>Dothideomycetes</taxon>
        <taxon>Pleosporomycetidae</taxon>
        <taxon>Pleosporales</taxon>
        <taxon>Massarineae</taxon>
        <taxon>Didymosphaeriaceae</taxon>
        <taxon>Pseudopithomyces</taxon>
    </lineage>
</organism>
<dbReference type="PANTHER" id="PTHR16861:SF4">
    <property type="entry name" value="SH3 DOMAIN PROTEIN (AFU_ORTHOLOGUE AFUA_1G13610)"/>
    <property type="match status" value="1"/>
</dbReference>
<feature type="region of interest" description="Disordered" evidence="1">
    <location>
        <begin position="117"/>
        <end position="168"/>
    </location>
</feature>
<protein>
    <submittedName>
        <fullName evidence="3">Uncharacterized protein</fullName>
    </submittedName>
</protein>
<keyword evidence="2" id="KW-0472">Membrane</keyword>
<evidence type="ECO:0000313" key="3">
    <source>
        <dbReference type="EMBL" id="KAK3203137.1"/>
    </source>
</evidence>
<name>A0AAN6RE28_9PLEO</name>
<keyword evidence="2" id="KW-1133">Transmembrane helix</keyword>
<feature type="compositionally biased region" description="Polar residues" evidence="1">
    <location>
        <begin position="124"/>
        <end position="139"/>
    </location>
</feature>
<feature type="transmembrane region" description="Helical" evidence="2">
    <location>
        <begin position="174"/>
        <end position="198"/>
    </location>
</feature>
<comment type="caution">
    <text evidence="3">The sequence shown here is derived from an EMBL/GenBank/DDBJ whole genome shotgun (WGS) entry which is preliminary data.</text>
</comment>
<dbReference type="EMBL" id="WVTA01000011">
    <property type="protein sequence ID" value="KAK3203137.1"/>
    <property type="molecule type" value="Genomic_DNA"/>
</dbReference>
<keyword evidence="2" id="KW-0812">Transmembrane</keyword>
<sequence>MVAPVTTSPPYHMGYWYDVALSQWGSRTCNSATYTYTSSGAYAGCWPLYTGCTTTDVSATETNPSLNTCSDNVCVTQTIYYGAPPIASGGKLNIFCATPGYSYLTLFRELPASTTSSSEELSSMTGTIPLSLSTPTRPSIPTRGAPTPTRISPSPSSPPAGEWQLSDPSSPVSAGVIAGATIGGVALLLLVAFLVWFFGFHRKKNDAPGTHGTQGGATSEYVTVSHLPEWVPPSSTPYVGHAQYPNTR</sequence>
<reference evidence="3 4" key="1">
    <citation type="submission" date="2021-02" db="EMBL/GenBank/DDBJ databases">
        <title>Genome assembly of Pseudopithomyces chartarum.</title>
        <authorList>
            <person name="Jauregui R."/>
            <person name="Singh J."/>
            <person name="Voisey C."/>
        </authorList>
    </citation>
    <scope>NUCLEOTIDE SEQUENCE [LARGE SCALE GENOMIC DNA]</scope>
    <source>
        <strain evidence="3 4">AGR01</strain>
    </source>
</reference>
<gene>
    <name evidence="3" type="ORF">GRF29_112g373959</name>
</gene>